<reference evidence="1 2" key="1">
    <citation type="journal article" date="2019" name="Nat. Ecol. Evol.">
        <title>Megaphylogeny resolves global patterns of mushroom evolution.</title>
        <authorList>
            <person name="Varga T."/>
            <person name="Krizsan K."/>
            <person name="Foldi C."/>
            <person name="Dima B."/>
            <person name="Sanchez-Garcia M."/>
            <person name="Sanchez-Ramirez S."/>
            <person name="Szollosi G.J."/>
            <person name="Szarkandi J.G."/>
            <person name="Papp V."/>
            <person name="Albert L."/>
            <person name="Andreopoulos W."/>
            <person name="Angelini C."/>
            <person name="Antonin V."/>
            <person name="Barry K.W."/>
            <person name="Bougher N.L."/>
            <person name="Buchanan P."/>
            <person name="Buyck B."/>
            <person name="Bense V."/>
            <person name="Catcheside P."/>
            <person name="Chovatia M."/>
            <person name="Cooper J."/>
            <person name="Damon W."/>
            <person name="Desjardin D."/>
            <person name="Finy P."/>
            <person name="Geml J."/>
            <person name="Haridas S."/>
            <person name="Hughes K."/>
            <person name="Justo A."/>
            <person name="Karasinski D."/>
            <person name="Kautmanova I."/>
            <person name="Kiss B."/>
            <person name="Kocsube S."/>
            <person name="Kotiranta H."/>
            <person name="LaButti K.M."/>
            <person name="Lechner B.E."/>
            <person name="Liimatainen K."/>
            <person name="Lipzen A."/>
            <person name="Lukacs Z."/>
            <person name="Mihaltcheva S."/>
            <person name="Morgado L.N."/>
            <person name="Niskanen T."/>
            <person name="Noordeloos M.E."/>
            <person name="Ohm R.A."/>
            <person name="Ortiz-Santana B."/>
            <person name="Ovrebo C."/>
            <person name="Racz N."/>
            <person name="Riley R."/>
            <person name="Savchenko A."/>
            <person name="Shiryaev A."/>
            <person name="Soop K."/>
            <person name="Spirin V."/>
            <person name="Szebenyi C."/>
            <person name="Tomsovsky M."/>
            <person name="Tulloss R.E."/>
            <person name="Uehling J."/>
            <person name="Grigoriev I.V."/>
            <person name="Vagvolgyi C."/>
            <person name="Papp T."/>
            <person name="Martin F.M."/>
            <person name="Miettinen O."/>
            <person name="Hibbett D.S."/>
            <person name="Nagy L.G."/>
        </authorList>
    </citation>
    <scope>NUCLEOTIDE SEQUENCE [LARGE SCALE GENOMIC DNA]</scope>
    <source>
        <strain evidence="1 2">NL-1719</strain>
    </source>
</reference>
<proteinExistence type="predicted"/>
<gene>
    <name evidence="1" type="ORF">BDN72DRAFT_865078</name>
</gene>
<evidence type="ECO:0000313" key="1">
    <source>
        <dbReference type="EMBL" id="TFK59526.1"/>
    </source>
</evidence>
<dbReference type="EMBL" id="ML208953">
    <property type="protein sequence ID" value="TFK59526.1"/>
    <property type="molecule type" value="Genomic_DNA"/>
</dbReference>
<evidence type="ECO:0000313" key="2">
    <source>
        <dbReference type="Proteomes" id="UP000308600"/>
    </source>
</evidence>
<name>A0ACD3A1H9_9AGAR</name>
<sequence length="740" mass="85435">MYQRPLWWTDAHGWLSFVPLSPDYQNVPFDCLSSIPYRSADKSASYALDTYDLYEWQRLEHFLYWATSLMMSRIRAPAVRPYAPSAYNYNITFKNHQIAWRQTSRARDWFSLWGALFSYLACIGNEQAFQTANFTYTRVPSWCDFLPASGLDPELARAIQFHQICQVNKDVERAGVFVSLLNPEPNQPPVEWFIEHHIPVWYLWTQREYNAALHNFKIAKYAPPTTIITSLPTSPSSPPPPNAEPSTMPWILFFEDRKPYRERRLCMETSAEKLQRLERQITPPTSNVPVFEWRPDPLSSRIKRCPVNPPERDATLLHYDSDHKSYDSVYNEWDCWPYEYSDNDPTIEDNNHDVDLDSTPYDIPITSPPTPPPVSITKSEVVLPPYETLEILSTFYGFQAGTGDTRDIPWSKNLFYRLMGLIAPTGEDFYESEHVVASYEFLMDIMNQRIPISDLCDLVRGSTNALSRRVRPYRLIGGVYVLDFGPQTTRPWKLAVTRASDLLVVFRQEASLTDYEMACKLVGLGIKILTLQPQPYIPQPTPPSRTFPILLPGHEFTSGDYEIYVRQRTAFLRSPRGRAALLSGGYLWRFAVEAVSIQQALLGPSKDRIPVLTANKHPIRVPSKPGYVFYDDQLTEYETLLLCGTYVCYTGQGRQITLMSWWPPVSIFEKPNGTNFHRWTPQNEEEYQRRLLKILNGKEKPRPVKKWRELVSGNNRTKDLNQGIEVLAISFLERCGRGGL</sequence>
<dbReference type="Proteomes" id="UP000308600">
    <property type="component" value="Unassembled WGS sequence"/>
</dbReference>
<organism evidence="1 2">
    <name type="scientific">Pluteus cervinus</name>
    <dbReference type="NCBI Taxonomy" id="181527"/>
    <lineage>
        <taxon>Eukaryota</taxon>
        <taxon>Fungi</taxon>
        <taxon>Dikarya</taxon>
        <taxon>Basidiomycota</taxon>
        <taxon>Agaricomycotina</taxon>
        <taxon>Agaricomycetes</taxon>
        <taxon>Agaricomycetidae</taxon>
        <taxon>Agaricales</taxon>
        <taxon>Pluteineae</taxon>
        <taxon>Pluteaceae</taxon>
        <taxon>Pluteus</taxon>
    </lineage>
</organism>
<accession>A0ACD3A1H9</accession>
<protein>
    <submittedName>
        <fullName evidence="1">Uncharacterized protein</fullName>
    </submittedName>
</protein>
<keyword evidence="2" id="KW-1185">Reference proteome</keyword>